<dbReference type="Gene3D" id="1.10.340.30">
    <property type="entry name" value="Hypothetical protein, domain 2"/>
    <property type="match status" value="1"/>
</dbReference>
<organism evidence="1 2">
    <name type="scientific">Methanonatronarchaeum thermophilum</name>
    <dbReference type="NCBI Taxonomy" id="1927129"/>
    <lineage>
        <taxon>Archaea</taxon>
        <taxon>Methanobacteriati</taxon>
        <taxon>Methanobacteriota</taxon>
        <taxon>Methanonatronarchaeia</taxon>
        <taxon>Methanonatronarchaeales</taxon>
        <taxon>Methanonatronarchaeaceae</taxon>
        <taxon>Methanonatronarchaeum</taxon>
    </lineage>
</organism>
<dbReference type="Gene3D" id="1.10.1670.10">
    <property type="entry name" value="Helix-hairpin-Helix base-excision DNA repair enzymes (C-terminal)"/>
    <property type="match status" value="1"/>
</dbReference>
<dbReference type="SUPFAM" id="SSF48150">
    <property type="entry name" value="DNA-glycosylase"/>
    <property type="match status" value="1"/>
</dbReference>
<dbReference type="Proteomes" id="UP000195137">
    <property type="component" value="Unassembled WGS sequence"/>
</dbReference>
<dbReference type="InterPro" id="IPR015254">
    <property type="entry name" value="AGOG-like"/>
</dbReference>
<proteinExistence type="predicted"/>
<dbReference type="InterPro" id="IPR023170">
    <property type="entry name" value="HhH_base_excis_C"/>
</dbReference>
<comment type="caution">
    <text evidence="1">The sequence shown here is derived from an EMBL/GenBank/DDBJ whole genome shotgun (WGS) entry which is preliminary data.</text>
</comment>
<keyword evidence="2" id="KW-1185">Reference proteome</keyword>
<name>A0A1Y3GG41_9EURY</name>
<evidence type="ECO:0000313" key="1">
    <source>
        <dbReference type="EMBL" id="OUJ18425.1"/>
    </source>
</evidence>
<dbReference type="GO" id="GO:0003906">
    <property type="term" value="F:DNA-(apurinic or apyrimidinic site) endonuclease activity"/>
    <property type="evidence" value="ECO:0007669"/>
    <property type="project" value="InterPro"/>
</dbReference>
<dbReference type="GO" id="GO:0016799">
    <property type="term" value="F:hydrolase activity, hydrolyzing N-glycosyl compounds"/>
    <property type="evidence" value="ECO:0007669"/>
    <property type="project" value="InterPro"/>
</dbReference>
<evidence type="ECO:0000313" key="2">
    <source>
        <dbReference type="Proteomes" id="UP000195137"/>
    </source>
</evidence>
<dbReference type="AlphaFoldDB" id="A0A1Y3GG41"/>
<dbReference type="GO" id="GO:0006281">
    <property type="term" value="P:DNA repair"/>
    <property type="evidence" value="ECO:0007669"/>
    <property type="project" value="InterPro"/>
</dbReference>
<sequence>MQTNINPERIREVANCLAELKPEEIIKFDKNEPEYKTFKKILEKHPEKYTALLGISTGLVDYQLNGNAQEFWQTLEKITTKNNQINSIQKIQKTLDEFMDEKVNARINNMKRKRLNRFFNSSFPKWFIETYPNHKPTVVWEKLAKSMNNHKEMKTIVFAMKVYDIINHIQHNTYLEIPAETPIPCDIHVKRVAKTSGITNQNQENVKKAWNEVAKQINQQTNQNISIFRIDSIIWQLGQIISKTNKTQKNA</sequence>
<dbReference type="Pfam" id="PF09171">
    <property type="entry name" value="AGOG"/>
    <property type="match status" value="1"/>
</dbReference>
<dbReference type="InterPro" id="IPR011257">
    <property type="entry name" value="DNA_glycosylase"/>
</dbReference>
<protein>
    <submittedName>
        <fullName evidence="1">8-oxoguanine DNA glycosylase</fullName>
    </submittedName>
</protein>
<accession>A0A1Y3GG41</accession>
<dbReference type="EMBL" id="MRZU01000004">
    <property type="protein sequence ID" value="OUJ18425.1"/>
    <property type="molecule type" value="Genomic_DNA"/>
</dbReference>
<reference evidence="1 2" key="1">
    <citation type="submission" date="2016-12" db="EMBL/GenBank/DDBJ databases">
        <title>Discovery of methanogenic haloarchaea.</title>
        <authorList>
            <person name="Sorokin D.Y."/>
            <person name="Makarova K.S."/>
            <person name="Abbas B."/>
            <person name="Ferrer M."/>
            <person name="Golyshin P.N."/>
        </authorList>
    </citation>
    <scope>NUCLEOTIDE SEQUENCE [LARGE SCALE GENOMIC DNA]</scope>
    <source>
        <strain evidence="1">AMET1</strain>
    </source>
</reference>
<gene>
    <name evidence="1" type="ORF">AMET1_1341</name>
</gene>
<dbReference type="OrthoDB" id="270176at2157"/>
<dbReference type="RefSeq" id="WP_086637700.1">
    <property type="nucleotide sequence ID" value="NZ_MRZU01000004.1"/>
</dbReference>